<sequence length="49" mass="5507">MIPSFNQTIQKLGDGEIILLDSGDTIFKMDSFIDNPVVKPQDLGLVWKE</sequence>
<reference evidence="1" key="1">
    <citation type="journal article" date="2014" name="Front. Microbiol.">
        <title>High frequency of phylogenetically diverse reductive dehalogenase-homologous genes in deep subseafloor sedimentary metagenomes.</title>
        <authorList>
            <person name="Kawai M."/>
            <person name="Futagami T."/>
            <person name="Toyoda A."/>
            <person name="Takaki Y."/>
            <person name="Nishi S."/>
            <person name="Hori S."/>
            <person name="Arai W."/>
            <person name="Tsubouchi T."/>
            <person name="Morono Y."/>
            <person name="Uchiyama I."/>
            <person name="Ito T."/>
            <person name="Fujiyama A."/>
            <person name="Inagaki F."/>
            <person name="Takami H."/>
        </authorList>
    </citation>
    <scope>NUCLEOTIDE SEQUENCE</scope>
    <source>
        <strain evidence="1">Expedition CK06-06</strain>
    </source>
</reference>
<comment type="caution">
    <text evidence="1">The sequence shown here is derived from an EMBL/GenBank/DDBJ whole genome shotgun (WGS) entry which is preliminary data.</text>
</comment>
<dbReference type="AlphaFoldDB" id="X1T8Q6"/>
<accession>X1T8Q6</accession>
<name>X1T8Q6_9ZZZZ</name>
<gene>
    <name evidence="1" type="ORF">S12H4_25675</name>
</gene>
<protein>
    <submittedName>
        <fullName evidence="1">Uncharacterized protein</fullName>
    </submittedName>
</protein>
<organism evidence="1">
    <name type="scientific">marine sediment metagenome</name>
    <dbReference type="NCBI Taxonomy" id="412755"/>
    <lineage>
        <taxon>unclassified sequences</taxon>
        <taxon>metagenomes</taxon>
        <taxon>ecological metagenomes</taxon>
    </lineage>
</organism>
<evidence type="ECO:0000313" key="1">
    <source>
        <dbReference type="EMBL" id="GAI76389.1"/>
    </source>
</evidence>
<feature type="non-terminal residue" evidence="1">
    <location>
        <position position="49"/>
    </location>
</feature>
<proteinExistence type="predicted"/>
<dbReference type="EMBL" id="BARW01014494">
    <property type="protein sequence ID" value="GAI76389.1"/>
    <property type="molecule type" value="Genomic_DNA"/>
</dbReference>